<reference evidence="2" key="1">
    <citation type="journal article" date="2020" name="Stud. Mycol.">
        <title>101 Dothideomycetes genomes: a test case for predicting lifestyles and emergence of pathogens.</title>
        <authorList>
            <person name="Haridas S."/>
            <person name="Albert R."/>
            <person name="Binder M."/>
            <person name="Bloem J."/>
            <person name="Labutti K."/>
            <person name="Salamov A."/>
            <person name="Andreopoulos B."/>
            <person name="Baker S."/>
            <person name="Barry K."/>
            <person name="Bills G."/>
            <person name="Bluhm B."/>
            <person name="Cannon C."/>
            <person name="Castanera R."/>
            <person name="Culley D."/>
            <person name="Daum C."/>
            <person name="Ezra D."/>
            <person name="Gonzalez J."/>
            <person name="Henrissat B."/>
            <person name="Kuo A."/>
            <person name="Liang C."/>
            <person name="Lipzen A."/>
            <person name="Lutzoni F."/>
            <person name="Magnuson J."/>
            <person name="Mondo S."/>
            <person name="Nolan M."/>
            <person name="Ohm R."/>
            <person name="Pangilinan J."/>
            <person name="Park H.-J."/>
            <person name="Ramirez L."/>
            <person name="Alfaro M."/>
            <person name="Sun H."/>
            <person name="Tritt A."/>
            <person name="Yoshinaga Y."/>
            <person name="Zwiers L.-H."/>
            <person name="Turgeon B."/>
            <person name="Goodwin S."/>
            <person name="Spatafora J."/>
            <person name="Crous P."/>
            <person name="Grigoriev I."/>
        </authorList>
    </citation>
    <scope>NUCLEOTIDE SEQUENCE</scope>
    <source>
        <strain evidence="2">CBS 113979</strain>
    </source>
</reference>
<sequence length="51" mass="5689">MRAPRPLHQFILILVAPGFPTPAVGVFSLQNVLQAHERRVHGADARFEIVD</sequence>
<dbReference type="EMBL" id="ML977183">
    <property type="protein sequence ID" value="KAF1982560.1"/>
    <property type="molecule type" value="Genomic_DNA"/>
</dbReference>
<keyword evidence="1" id="KW-0732">Signal</keyword>
<evidence type="ECO:0000313" key="2">
    <source>
        <dbReference type="EMBL" id="KAF1982560.1"/>
    </source>
</evidence>
<proteinExistence type="predicted"/>
<feature type="signal peptide" evidence="1">
    <location>
        <begin position="1"/>
        <end position="25"/>
    </location>
</feature>
<dbReference type="Proteomes" id="UP000800041">
    <property type="component" value="Unassembled WGS sequence"/>
</dbReference>
<gene>
    <name evidence="2" type="ORF">K402DRAFT_397468</name>
</gene>
<keyword evidence="3" id="KW-1185">Reference proteome</keyword>
<accession>A0A6G1GP24</accession>
<dbReference type="AlphaFoldDB" id="A0A6G1GP24"/>
<evidence type="ECO:0000313" key="3">
    <source>
        <dbReference type="Proteomes" id="UP000800041"/>
    </source>
</evidence>
<organism evidence="2 3">
    <name type="scientific">Aulographum hederae CBS 113979</name>
    <dbReference type="NCBI Taxonomy" id="1176131"/>
    <lineage>
        <taxon>Eukaryota</taxon>
        <taxon>Fungi</taxon>
        <taxon>Dikarya</taxon>
        <taxon>Ascomycota</taxon>
        <taxon>Pezizomycotina</taxon>
        <taxon>Dothideomycetes</taxon>
        <taxon>Pleosporomycetidae</taxon>
        <taxon>Aulographales</taxon>
        <taxon>Aulographaceae</taxon>
    </lineage>
</organism>
<protein>
    <submittedName>
        <fullName evidence="2">Uncharacterized protein</fullName>
    </submittedName>
</protein>
<name>A0A6G1GP24_9PEZI</name>
<feature type="chain" id="PRO_5026059130" evidence="1">
    <location>
        <begin position="26"/>
        <end position="51"/>
    </location>
</feature>
<evidence type="ECO:0000256" key="1">
    <source>
        <dbReference type="SAM" id="SignalP"/>
    </source>
</evidence>